<keyword evidence="15" id="KW-1185">Reference proteome</keyword>
<keyword evidence="5 11" id="KW-0245">EGF-like domain</keyword>
<feature type="domain" description="EGF-like" evidence="13">
    <location>
        <begin position="571"/>
        <end position="612"/>
    </location>
</feature>
<dbReference type="InterPro" id="IPR001881">
    <property type="entry name" value="EGF-like_Ca-bd_dom"/>
</dbReference>
<evidence type="ECO:0000256" key="2">
    <source>
        <dbReference type="ARBA" id="ARBA00006127"/>
    </source>
</evidence>
<feature type="signal peptide" evidence="12">
    <location>
        <begin position="1"/>
        <end position="23"/>
    </location>
</feature>
<proteinExistence type="inferred from homology"/>
<name>A0A9P0H4C7_NEZVI</name>
<keyword evidence="6 12" id="KW-0732">Signal</keyword>
<dbReference type="InterPro" id="IPR049883">
    <property type="entry name" value="NOTCH1_EGF-like"/>
</dbReference>
<evidence type="ECO:0000256" key="11">
    <source>
        <dbReference type="PROSITE-ProRule" id="PRU00076"/>
    </source>
</evidence>
<evidence type="ECO:0000259" key="13">
    <source>
        <dbReference type="PROSITE" id="PS50026"/>
    </source>
</evidence>
<comment type="subcellular location">
    <subcellularLocation>
        <location evidence="1">Secreted</location>
        <location evidence="1">Extracellular space</location>
        <location evidence="1">Extracellular matrix</location>
    </subcellularLocation>
</comment>
<dbReference type="Pfam" id="PF12662">
    <property type="entry name" value="cEGF"/>
    <property type="match status" value="1"/>
</dbReference>
<keyword evidence="4" id="KW-0272">Extracellular matrix</keyword>
<evidence type="ECO:0000256" key="8">
    <source>
        <dbReference type="ARBA" id="ARBA00022837"/>
    </source>
</evidence>
<dbReference type="Gene3D" id="2.10.25.10">
    <property type="entry name" value="Laminin"/>
    <property type="match status" value="9"/>
</dbReference>
<comment type="caution">
    <text evidence="11">Lacks conserved residue(s) required for the propagation of feature annotation.</text>
</comment>
<dbReference type="Pfam" id="PF14670">
    <property type="entry name" value="FXa_inhibition"/>
    <property type="match status" value="1"/>
</dbReference>
<dbReference type="EMBL" id="OV725078">
    <property type="protein sequence ID" value="CAH1393347.1"/>
    <property type="molecule type" value="Genomic_DNA"/>
</dbReference>
<reference evidence="14" key="1">
    <citation type="submission" date="2022-01" db="EMBL/GenBank/DDBJ databases">
        <authorList>
            <person name="King R."/>
        </authorList>
    </citation>
    <scope>NUCLEOTIDE SEQUENCE</scope>
</reference>
<dbReference type="PROSITE" id="PS01187">
    <property type="entry name" value="EGF_CA"/>
    <property type="match status" value="2"/>
</dbReference>
<dbReference type="FunFam" id="2.10.25.10:FF:000005">
    <property type="entry name" value="Fibrillin 2"/>
    <property type="match status" value="2"/>
</dbReference>
<dbReference type="InterPro" id="IPR026823">
    <property type="entry name" value="cEGF"/>
</dbReference>
<evidence type="ECO:0000313" key="15">
    <source>
        <dbReference type="Proteomes" id="UP001152798"/>
    </source>
</evidence>
<dbReference type="InterPro" id="IPR000742">
    <property type="entry name" value="EGF"/>
</dbReference>
<comment type="similarity">
    <text evidence="2">Belongs to the fibulin family.</text>
</comment>
<accession>A0A9P0H4C7</accession>
<dbReference type="FunFam" id="2.10.25.10:FF:000139">
    <property type="entry name" value="Fibulin-1"/>
    <property type="match status" value="1"/>
</dbReference>
<keyword evidence="9" id="KW-1015">Disulfide bond</keyword>
<dbReference type="GO" id="GO:0005509">
    <property type="term" value="F:calcium ion binding"/>
    <property type="evidence" value="ECO:0007669"/>
    <property type="project" value="InterPro"/>
</dbReference>
<dbReference type="OrthoDB" id="6583302at2759"/>
<dbReference type="CDD" id="cd00054">
    <property type="entry name" value="EGF_CA"/>
    <property type="match status" value="3"/>
</dbReference>
<keyword evidence="8" id="KW-0106">Calcium</keyword>
<dbReference type="SUPFAM" id="SSF57184">
    <property type="entry name" value="Growth factor receptor domain"/>
    <property type="match status" value="4"/>
</dbReference>
<evidence type="ECO:0000256" key="4">
    <source>
        <dbReference type="ARBA" id="ARBA00022530"/>
    </source>
</evidence>
<evidence type="ECO:0000256" key="3">
    <source>
        <dbReference type="ARBA" id="ARBA00022525"/>
    </source>
</evidence>
<keyword evidence="3" id="KW-0964">Secreted</keyword>
<feature type="chain" id="PRO_5040506204" description="EGF-like domain-containing protein" evidence="12">
    <location>
        <begin position="24"/>
        <end position="788"/>
    </location>
</feature>
<dbReference type="InterPro" id="IPR055088">
    <property type="entry name" value="Fibulin_C"/>
</dbReference>
<evidence type="ECO:0000256" key="12">
    <source>
        <dbReference type="SAM" id="SignalP"/>
    </source>
</evidence>
<dbReference type="SMART" id="SM00181">
    <property type="entry name" value="EGF"/>
    <property type="match status" value="9"/>
</dbReference>
<dbReference type="InterPro" id="IPR000152">
    <property type="entry name" value="EGF-type_Asp/Asn_hydroxyl_site"/>
</dbReference>
<dbReference type="InterPro" id="IPR009030">
    <property type="entry name" value="Growth_fac_rcpt_cys_sf"/>
</dbReference>
<feature type="domain" description="EGF-like" evidence="13">
    <location>
        <begin position="330"/>
        <end position="369"/>
    </location>
</feature>
<dbReference type="Proteomes" id="UP001152798">
    <property type="component" value="Chromosome 2"/>
</dbReference>
<organism evidence="14 15">
    <name type="scientific">Nezara viridula</name>
    <name type="common">Southern green stink bug</name>
    <name type="synonym">Cimex viridulus</name>
    <dbReference type="NCBI Taxonomy" id="85310"/>
    <lineage>
        <taxon>Eukaryota</taxon>
        <taxon>Metazoa</taxon>
        <taxon>Ecdysozoa</taxon>
        <taxon>Arthropoda</taxon>
        <taxon>Hexapoda</taxon>
        <taxon>Insecta</taxon>
        <taxon>Pterygota</taxon>
        <taxon>Neoptera</taxon>
        <taxon>Paraneoptera</taxon>
        <taxon>Hemiptera</taxon>
        <taxon>Heteroptera</taxon>
        <taxon>Panheteroptera</taxon>
        <taxon>Pentatomomorpha</taxon>
        <taxon>Pentatomoidea</taxon>
        <taxon>Pentatomidae</taxon>
        <taxon>Pentatominae</taxon>
        <taxon>Nezara</taxon>
    </lineage>
</organism>
<dbReference type="PANTHER" id="PTHR24034">
    <property type="entry name" value="EGF-LIKE DOMAIN-CONTAINING PROTEIN"/>
    <property type="match status" value="1"/>
</dbReference>
<dbReference type="Pfam" id="PF07645">
    <property type="entry name" value="EGF_CA"/>
    <property type="match status" value="7"/>
</dbReference>
<dbReference type="AlphaFoldDB" id="A0A9P0H4C7"/>
<feature type="domain" description="EGF-like" evidence="13">
    <location>
        <begin position="530"/>
        <end position="570"/>
    </location>
</feature>
<dbReference type="PANTHER" id="PTHR24034:SF209">
    <property type="entry name" value="EGF-LIKE DOMAIN-CONTAINING PROTEIN"/>
    <property type="match status" value="1"/>
</dbReference>
<sequence>MMLPLHSILLIGVINAFSFHVKGEDIQNMINKCCQSGSNATHISECENTSSVEGVSSAYESYCHTAKMLCCVNAVRETECTKGIESAKAGRSCAEEFSRGKEVCTLDRINCCKACAIGLESSILGVGCNLGRTSFGGLWDGAYTKCCESNQDHRSSKENERDPSKNMCLMLPDELCHHNCVPSGQSYRCTCRPGWTLMSDGKSCTPVERKCIGCSEEDCIQTVAGEMVCINCPEKHHLDADNKTCVRDEDRPPTPICLEGFRLKQLVNQDPLCEDIDECSEGLNLCSENDKCVNTIGSYRCTPRATSRKHPTVRCRRGFVFSKQHGTCIDIDECAETEDPPCDSNQNCVNTNGSFECICKTGFKQDAVTLACVDINECQQRTHDCVDYQRCDNTLGSYVCVRDINCGTGYTLNSQSGKCEDDDECALGTHTCKLLGVDYECRNTQGSFRCIKKIEECTGLSCSGQLTQHCPSGYRVTGSTCVDIDECEEGLARCGADQRCINIRGNYLCSDLVSCKPGLKLNTAKTQCIDIDECAEQQGLCSHYCDNRWGTYRCRCKPGFKLNFDNRTCIDINECEDGPQRCQAYCINQQGSYTCSCPPGYRTIGFKNQLCQDINECQGSDPVCNDEDVCVNIAGSYRCNPINCPPGYRKDGAKRNRCYKEDPRCLADDLECTRQPTAYSYNYLSMVSNFTIPRNGLKLFTISSSWTTTAPDFTLELAQARVPAGVKPATRSDFNLNKQYGEATIELLKSLIGPQEIQLELKTVFYNNGRILSTQISSLEIYVSMYTF</sequence>
<evidence type="ECO:0000256" key="9">
    <source>
        <dbReference type="ARBA" id="ARBA00023157"/>
    </source>
</evidence>
<dbReference type="Pfam" id="PF22914">
    <property type="entry name" value="Fibulin_C"/>
    <property type="match status" value="1"/>
</dbReference>
<evidence type="ECO:0000256" key="10">
    <source>
        <dbReference type="ARBA" id="ARBA00023180"/>
    </source>
</evidence>
<evidence type="ECO:0000256" key="5">
    <source>
        <dbReference type="ARBA" id="ARBA00022536"/>
    </source>
</evidence>
<evidence type="ECO:0000256" key="6">
    <source>
        <dbReference type="ARBA" id="ARBA00022729"/>
    </source>
</evidence>
<dbReference type="FunFam" id="2.10.25.10:FF:000038">
    <property type="entry name" value="Fibrillin 2"/>
    <property type="match status" value="1"/>
</dbReference>
<dbReference type="PROSITE" id="PS50026">
    <property type="entry name" value="EGF_3"/>
    <property type="match status" value="3"/>
</dbReference>
<gene>
    <name evidence="14" type="ORF">NEZAVI_LOCUS4032</name>
</gene>
<dbReference type="SMART" id="SM00179">
    <property type="entry name" value="EGF_CA"/>
    <property type="match status" value="8"/>
</dbReference>
<dbReference type="InterPro" id="IPR018097">
    <property type="entry name" value="EGF_Ca-bd_CS"/>
</dbReference>
<protein>
    <recommendedName>
        <fullName evidence="13">EGF-like domain-containing protein</fullName>
    </recommendedName>
</protein>
<dbReference type="PROSITE" id="PS00010">
    <property type="entry name" value="ASX_HYDROXYL"/>
    <property type="match status" value="3"/>
</dbReference>
<keyword evidence="7" id="KW-0677">Repeat</keyword>
<evidence type="ECO:0000256" key="7">
    <source>
        <dbReference type="ARBA" id="ARBA00022737"/>
    </source>
</evidence>
<evidence type="ECO:0000256" key="1">
    <source>
        <dbReference type="ARBA" id="ARBA00004498"/>
    </source>
</evidence>
<evidence type="ECO:0000313" key="14">
    <source>
        <dbReference type="EMBL" id="CAH1393347.1"/>
    </source>
</evidence>
<dbReference type="InterPro" id="IPR050751">
    <property type="entry name" value="ECM_structural_protein"/>
</dbReference>
<keyword evidence="10" id="KW-0325">Glycoprotein</keyword>
<dbReference type="PROSITE" id="PS01186">
    <property type="entry name" value="EGF_2"/>
    <property type="match status" value="2"/>
</dbReference>